<proteinExistence type="predicted"/>
<protein>
    <submittedName>
        <fullName evidence="1">Uncharacterized protein</fullName>
    </submittedName>
</protein>
<evidence type="ECO:0000313" key="1">
    <source>
        <dbReference type="EMBL" id="OMO86094.1"/>
    </source>
</evidence>
<dbReference type="Proteomes" id="UP000187203">
    <property type="component" value="Unassembled WGS sequence"/>
</dbReference>
<reference evidence="2" key="1">
    <citation type="submission" date="2013-09" db="EMBL/GenBank/DDBJ databases">
        <title>Corchorus olitorius genome sequencing.</title>
        <authorList>
            <person name="Alam M."/>
            <person name="Haque M.S."/>
            <person name="Islam M.S."/>
            <person name="Emdad E.M."/>
            <person name="Islam M.M."/>
            <person name="Ahmed B."/>
            <person name="Halim A."/>
            <person name="Hossen Q.M.M."/>
            <person name="Hossain M.Z."/>
            <person name="Ahmed R."/>
            <person name="Khan M.M."/>
            <person name="Islam R."/>
            <person name="Rashid M.M."/>
            <person name="Khan S.A."/>
            <person name="Rahman M.S."/>
            <person name="Alam M."/>
            <person name="Yahiya A.S."/>
            <person name="Khan M.S."/>
            <person name="Azam M.S."/>
            <person name="Haque T."/>
            <person name="Lashkar M.Z.H."/>
            <person name="Akhand A.I."/>
            <person name="Morshed G."/>
            <person name="Roy S."/>
            <person name="Uddin K.S."/>
            <person name="Rabeya T."/>
            <person name="Hossain A.S."/>
            <person name="Chowdhury A."/>
            <person name="Snigdha A.R."/>
            <person name="Mortoza M.S."/>
            <person name="Matin S.A."/>
            <person name="Hoque S.M.E."/>
            <person name="Islam M.K."/>
            <person name="Roy D.K."/>
            <person name="Haider R."/>
            <person name="Moosa M.M."/>
            <person name="Elias S.M."/>
            <person name="Hasan A.M."/>
            <person name="Jahan S."/>
            <person name="Shafiuddin M."/>
            <person name="Mahmood N."/>
            <person name="Shommy N.S."/>
        </authorList>
    </citation>
    <scope>NUCLEOTIDE SEQUENCE [LARGE SCALE GENOMIC DNA]</scope>
    <source>
        <strain evidence="2">cv. O-4</strain>
    </source>
</reference>
<dbReference type="AlphaFoldDB" id="A0A1R3IU50"/>
<name>A0A1R3IU50_9ROSI</name>
<organism evidence="1 2">
    <name type="scientific">Corchorus olitorius</name>
    <dbReference type="NCBI Taxonomy" id="93759"/>
    <lineage>
        <taxon>Eukaryota</taxon>
        <taxon>Viridiplantae</taxon>
        <taxon>Streptophyta</taxon>
        <taxon>Embryophyta</taxon>
        <taxon>Tracheophyta</taxon>
        <taxon>Spermatophyta</taxon>
        <taxon>Magnoliopsida</taxon>
        <taxon>eudicotyledons</taxon>
        <taxon>Gunneridae</taxon>
        <taxon>Pentapetalae</taxon>
        <taxon>rosids</taxon>
        <taxon>malvids</taxon>
        <taxon>Malvales</taxon>
        <taxon>Malvaceae</taxon>
        <taxon>Grewioideae</taxon>
        <taxon>Apeibeae</taxon>
        <taxon>Corchorus</taxon>
    </lineage>
</organism>
<sequence length="110" mass="12945">MDFHRKSLYGVTATTPTNLTTVQPENFRTWPPSHFEVEFGLGLPQRCLKPLQIQRLPKSGYGVCGENDGLLYRYFSVCYLGWIQSNWETGIGREWEDRNLVALWREREKY</sequence>
<evidence type="ECO:0000313" key="2">
    <source>
        <dbReference type="Proteomes" id="UP000187203"/>
    </source>
</evidence>
<accession>A0A1R3IU50</accession>
<dbReference type="EMBL" id="AWUE01017627">
    <property type="protein sequence ID" value="OMO86094.1"/>
    <property type="molecule type" value="Genomic_DNA"/>
</dbReference>
<comment type="caution">
    <text evidence="1">The sequence shown here is derived from an EMBL/GenBank/DDBJ whole genome shotgun (WGS) entry which is preliminary data.</text>
</comment>
<gene>
    <name evidence="1" type="ORF">COLO4_21316</name>
</gene>
<keyword evidence="2" id="KW-1185">Reference proteome</keyword>